<proteinExistence type="predicted"/>
<evidence type="ECO:0000313" key="1">
    <source>
        <dbReference type="EMBL" id="CAD7230059.1"/>
    </source>
</evidence>
<feature type="non-terminal residue" evidence="1">
    <location>
        <position position="72"/>
    </location>
</feature>
<dbReference type="EMBL" id="OB662434">
    <property type="protein sequence ID" value="CAD7230059.1"/>
    <property type="molecule type" value="Genomic_DNA"/>
</dbReference>
<name>A0A7R8WJB4_9CRUS</name>
<sequence>MISWEGLASASVFPLLLGPEICLHPLFGPILALSEREDGTQNEGAPRAGDRGLAAVPLPGGRPGVADDGGPL</sequence>
<reference evidence="1" key="1">
    <citation type="submission" date="2020-11" db="EMBL/GenBank/DDBJ databases">
        <authorList>
            <person name="Tran Van P."/>
        </authorList>
    </citation>
    <scope>NUCLEOTIDE SEQUENCE</scope>
</reference>
<organism evidence="1">
    <name type="scientific">Cyprideis torosa</name>
    <dbReference type="NCBI Taxonomy" id="163714"/>
    <lineage>
        <taxon>Eukaryota</taxon>
        <taxon>Metazoa</taxon>
        <taxon>Ecdysozoa</taxon>
        <taxon>Arthropoda</taxon>
        <taxon>Crustacea</taxon>
        <taxon>Oligostraca</taxon>
        <taxon>Ostracoda</taxon>
        <taxon>Podocopa</taxon>
        <taxon>Podocopida</taxon>
        <taxon>Cytherocopina</taxon>
        <taxon>Cytheroidea</taxon>
        <taxon>Cytherideidae</taxon>
        <taxon>Cyprideis</taxon>
    </lineage>
</organism>
<gene>
    <name evidence="1" type="ORF">CTOB1V02_LOCUS7922</name>
</gene>
<accession>A0A7R8WJB4</accession>
<dbReference type="AlphaFoldDB" id="A0A7R8WJB4"/>
<dbReference type="OrthoDB" id="10265867at2759"/>
<protein>
    <submittedName>
        <fullName evidence="1">Uncharacterized protein</fullName>
    </submittedName>
</protein>